<accession>D2VSU2</accession>
<dbReference type="InParanoid" id="D2VSU2"/>
<proteinExistence type="predicted"/>
<dbReference type="VEuPathDB" id="AmoebaDB:NAEGRDRAFT_72061"/>
<evidence type="ECO:0000313" key="1">
    <source>
        <dbReference type="EMBL" id="EFC40176.1"/>
    </source>
</evidence>
<dbReference type="RefSeq" id="XP_002672920.1">
    <property type="nucleotide sequence ID" value="XM_002672874.1"/>
</dbReference>
<dbReference type="KEGG" id="ngr:NAEGRDRAFT_72061"/>
<sequence length="163" mass="18875">MQQQLDQLINTCTPKDLTWKSPALFLSLFLFSKYYPSSTKQHPYTTQDVVKVPFQNTTVSYQKFITTSEDVRIIRFKVDSELSLTDDQIFQVLSLEIHPSERSLYTLSKQWGRTIVVQREIHLSKPVSPLKRCLKVARFVLGTLGVLYSGVYAKQLIDSRRNN</sequence>
<organism evidence="2">
    <name type="scientific">Naegleria gruberi</name>
    <name type="common">Amoeba</name>
    <dbReference type="NCBI Taxonomy" id="5762"/>
    <lineage>
        <taxon>Eukaryota</taxon>
        <taxon>Discoba</taxon>
        <taxon>Heterolobosea</taxon>
        <taxon>Tetramitia</taxon>
        <taxon>Eutetramitia</taxon>
        <taxon>Vahlkampfiidae</taxon>
        <taxon>Naegleria</taxon>
    </lineage>
</organism>
<name>D2VSU2_NAEGR</name>
<dbReference type="GeneID" id="8855836"/>
<dbReference type="OMA" id="IHPSERS"/>
<gene>
    <name evidence="1" type="ORF">NAEGRDRAFT_72061</name>
</gene>
<protein>
    <submittedName>
        <fullName evidence="1">Predicted protein</fullName>
    </submittedName>
</protein>
<evidence type="ECO:0000313" key="2">
    <source>
        <dbReference type="Proteomes" id="UP000006671"/>
    </source>
</evidence>
<dbReference type="Proteomes" id="UP000006671">
    <property type="component" value="Unassembled WGS sequence"/>
</dbReference>
<dbReference type="AlphaFoldDB" id="D2VSU2"/>
<reference evidence="1 2" key="1">
    <citation type="journal article" date="2010" name="Cell">
        <title>The genome of Naegleria gruberi illuminates early eukaryotic versatility.</title>
        <authorList>
            <person name="Fritz-Laylin L.K."/>
            <person name="Prochnik S.E."/>
            <person name="Ginger M.L."/>
            <person name="Dacks J.B."/>
            <person name="Carpenter M.L."/>
            <person name="Field M.C."/>
            <person name="Kuo A."/>
            <person name="Paredez A."/>
            <person name="Chapman J."/>
            <person name="Pham J."/>
            <person name="Shu S."/>
            <person name="Neupane R."/>
            <person name="Cipriano M."/>
            <person name="Mancuso J."/>
            <person name="Tu H."/>
            <person name="Salamov A."/>
            <person name="Lindquist E."/>
            <person name="Shapiro H."/>
            <person name="Lucas S."/>
            <person name="Grigoriev I.V."/>
            <person name="Cande W.Z."/>
            <person name="Fulton C."/>
            <person name="Rokhsar D.S."/>
            <person name="Dawson S.C."/>
        </authorList>
    </citation>
    <scope>NUCLEOTIDE SEQUENCE [LARGE SCALE GENOMIC DNA]</scope>
    <source>
        <strain evidence="1 2">NEG-M</strain>
    </source>
</reference>
<dbReference type="EMBL" id="GG738894">
    <property type="protein sequence ID" value="EFC40176.1"/>
    <property type="molecule type" value="Genomic_DNA"/>
</dbReference>
<keyword evidence="2" id="KW-1185">Reference proteome</keyword>